<dbReference type="InterPro" id="IPR029045">
    <property type="entry name" value="ClpP/crotonase-like_dom_sf"/>
</dbReference>
<dbReference type="InterPro" id="IPR014748">
    <property type="entry name" value="Enoyl-CoA_hydra_C"/>
</dbReference>
<evidence type="ECO:0000256" key="2">
    <source>
        <dbReference type="ARBA" id="ARBA00022832"/>
    </source>
</evidence>
<dbReference type="OMA" id="SCDMVVC"/>
<dbReference type="Proteomes" id="UP000015101">
    <property type="component" value="Unassembled WGS sequence"/>
</dbReference>
<evidence type="ECO:0000313" key="10">
    <source>
        <dbReference type="Proteomes" id="UP000015101"/>
    </source>
</evidence>
<keyword evidence="2" id="KW-0276">Fatty acid metabolism</keyword>
<proteinExistence type="predicted"/>
<keyword evidence="10" id="KW-1185">Reference proteome</keyword>
<dbReference type="OrthoDB" id="2139957at2759"/>
<evidence type="ECO:0000256" key="5">
    <source>
        <dbReference type="ARBA" id="ARBA00023128"/>
    </source>
</evidence>
<reference evidence="10" key="1">
    <citation type="submission" date="2012-12" db="EMBL/GenBank/DDBJ databases">
        <authorList>
            <person name="Hellsten U."/>
            <person name="Grimwood J."/>
            <person name="Chapman J.A."/>
            <person name="Shapiro H."/>
            <person name="Aerts A."/>
            <person name="Otillar R.P."/>
            <person name="Terry A.Y."/>
            <person name="Boore J.L."/>
            <person name="Simakov O."/>
            <person name="Marletaz F."/>
            <person name="Cho S.-J."/>
            <person name="Edsinger-Gonzales E."/>
            <person name="Havlak P."/>
            <person name="Kuo D.-H."/>
            <person name="Larsson T."/>
            <person name="Lv J."/>
            <person name="Arendt D."/>
            <person name="Savage R."/>
            <person name="Osoegawa K."/>
            <person name="de Jong P."/>
            <person name="Lindberg D.R."/>
            <person name="Seaver E.C."/>
            <person name="Weisblat D.A."/>
            <person name="Putnam N.H."/>
            <person name="Grigoriev I.V."/>
            <person name="Rokhsar D.S."/>
        </authorList>
    </citation>
    <scope>NUCLEOTIDE SEQUENCE</scope>
</reference>
<accession>T1FMQ6</accession>
<dbReference type="Gene3D" id="3.90.226.10">
    <property type="entry name" value="2-enoyl-CoA Hydratase, Chain A, domain 1"/>
    <property type="match status" value="1"/>
</dbReference>
<name>T1FMQ6_HELRO</name>
<dbReference type="HOGENOM" id="CLU_009834_7_3_1"/>
<dbReference type="GO" id="GO:0006631">
    <property type="term" value="P:fatty acid metabolic process"/>
    <property type="evidence" value="ECO:0007669"/>
    <property type="project" value="UniProtKB-KW"/>
</dbReference>
<dbReference type="STRING" id="6412.T1FMQ6"/>
<dbReference type="GeneID" id="20210105"/>
<dbReference type="InParanoid" id="T1FMQ6"/>
<dbReference type="GO" id="GO:0016836">
    <property type="term" value="F:hydro-lyase activity"/>
    <property type="evidence" value="ECO:0000318"/>
    <property type="project" value="GO_Central"/>
</dbReference>
<gene>
    <name evidence="9" type="primary">20210105</name>
    <name evidence="8" type="ORF">HELRODRAFT_185372</name>
</gene>
<dbReference type="EMBL" id="KB096023">
    <property type="protein sequence ID" value="ESO08771.1"/>
    <property type="molecule type" value="Genomic_DNA"/>
</dbReference>
<dbReference type="InterPro" id="IPR001753">
    <property type="entry name" value="Enoyl-CoA_hydra/iso"/>
</dbReference>
<dbReference type="AlphaFoldDB" id="T1FMQ6"/>
<keyword evidence="5" id="KW-0496">Mitochondrion</keyword>
<dbReference type="GO" id="GO:0005739">
    <property type="term" value="C:mitochondrion"/>
    <property type="evidence" value="ECO:0000318"/>
    <property type="project" value="GO_Central"/>
</dbReference>
<evidence type="ECO:0000256" key="1">
    <source>
        <dbReference type="ARBA" id="ARBA00004173"/>
    </source>
</evidence>
<evidence type="ECO:0000256" key="7">
    <source>
        <dbReference type="ARBA" id="ARBA00040545"/>
    </source>
</evidence>
<dbReference type="Gene3D" id="1.10.12.10">
    <property type="entry name" value="Lyase 2-enoyl-coa Hydratase, Chain A, domain 2"/>
    <property type="match status" value="1"/>
</dbReference>
<dbReference type="InterPro" id="IPR052377">
    <property type="entry name" value="Mitochondrial_ECH-domain"/>
</dbReference>
<dbReference type="KEGG" id="hro:HELRODRAFT_185372"/>
<dbReference type="eggNOG" id="KOG1682">
    <property type="taxonomic scope" value="Eukaryota"/>
</dbReference>
<keyword evidence="3" id="KW-0809">Transit peptide</keyword>
<dbReference type="NCBIfam" id="NF006008">
    <property type="entry name" value="PRK08139.1"/>
    <property type="match status" value="1"/>
</dbReference>
<protein>
    <recommendedName>
        <fullName evidence="7">Enoyl-CoA hydratase domain-containing protein 3, mitochondrial</fullName>
    </recommendedName>
</protein>
<keyword evidence="4" id="KW-0443">Lipid metabolism</keyword>
<dbReference type="SUPFAM" id="SSF52096">
    <property type="entry name" value="ClpP/crotonase"/>
    <property type="match status" value="1"/>
</dbReference>
<dbReference type="PANTHER" id="PTHR43602">
    <property type="match status" value="1"/>
</dbReference>
<dbReference type="FunCoup" id="T1FMQ6">
    <property type="interactions" value="644"/>
</dbReference>
<dbReference type="CTD" id="20210105"/>
<dbReference type="CDD" id="cd06558">
    <property type="entry name" value="crotonase-like"/>
    <property type="match status" value="1"/>
</dbReference>
<evidence type="ECO:0000256" key="6">
    <source>
        <dbReference type="ARBA" id="ARBA00037410"/>
    </source>
</evidence>
<comment type="function">
    <text evidence="6">May play a role in fatty acid biosynthesis and insulin sensitivity.</text>
</comment>
<evidence type="ECO:0000256" key="3">
    <source>
        <dbReference type="ARBA" id="ARBA00022946"/>
    </source>
</evidence>
<reference evidence="9" key="3">
    <citation type="submission" date="2015-06" db="UniProtKB">
        <authorList>
            <consortium name="EnsemblMetazoa"/>
        </authorList>
    </citation>
    <scope>IDENTIFICATION</scope>
</reference>
<evidence type="ECO:0000313" key="9">
    <source>
        <dbReference type="EnsemblMetazoa" id="HelroP185372"/>
    </source>
</evidence>
<dbReference type="EMBL" id="AMQM01003046">
    <property type="status" value="NOT_ANNOTATED_CDS"/>
    <property type="molecule type" value="Genomic_DNA"/>
</dbReference>
<evidence type="ECO:0000256" key="4">
    <source>
        <dbReference type="ARBA" id="ARBA00023098"/>
    </source>
</evidence>
<dbReference type="PANTHER" id="PTHR43602:SF1">
    <property type="entry name" value="ENOYL-COA HYDRATASE DOMAIN-CONTAINING PROTEIN 3, MITOCHONDRIAL"/>
    <property type="match status" value="1"/>
</dbReference>
<sequence length="299" mass="32785">MKFLITSSRFASRFHKFQTQLLTSSSSQQLKFASPSSSSSSSDSLTSCLDDDYGIRTITLNNPRKRNALSLEMLQSLASSISKPWDNLRIIVIKATGPVFSSGHDLKELSKERPSSYHADVIQLCSKLMNSFKDIPVPIMAQVQGLATAAGCQLVASCDIAIAAKSARFATPGINHSLFCTTPGVALGRAVPRKAALYMLFTGFQITADEALRFGLISEVVADEFLENEARRIAESISRSSKPVIKLGKKAFYQQIGLNQEAAYDLATTTMVDNLKIRDAQEGIEAFLQKRQPKWNHKG</sequence>
<organism evidence="9 10">
    <name type="scientific">Helobdella robusta</name>
    <name type="common">Californian leech</name>
    <dbReference type="NCBI Taxonomy" id="6412"/>
    <lineage>
        <taxon>Eukaryota</taxon>
        <taxon>Metazoa</taxon>
        <taxon>Spiralia</taxon>
        <taxon>Lophotrochozoa</taxon>
        <taxon>Annelida</taxon>
        <taxon>Clitellata</taxon>
        <taxon>Hirudinea</taxon>
        <taxon>Rhynchobdellida</taxon>
        <taxon>Glossiphoniidae</taxon>
        <taxon>Helobdella</taxon>
    </lineage>
</organism>
<dbReference type="EnsemblMetazoa" id="HelroT185372">
    <property type="protein sequence ID" value="HelroP185372"/>
    <property type="gene ID" value="HelroG185372"/>
</dbReference>
<evidence type="ECO:0000313" key="8">
    <source>
        <dbReference type="EMBL" id="ESO08771.1"/>
    </source>
</evidence>
<dbReference type="Pfam" id="PF00378">
    <property type="entry name" value="ECH_1"/>
    <property type="match status" value="1"/>
</dbReference>
<dbReference type="RefSeq" id="XP_009012793.1">
    <property type="nucleotide sequence ID" value="XM_009014545.1"/>
</dbReference>
<reference evidence="8 10" key="2">
    <citation type="journal article" date="2013" name="Nature">
        <title>Insights into bilaterian evolution from three spiralian genomes.</title>
        <authorList>
            <person name="Simakov O."/>
            <person name="Marletaz F."/>
            <person name="Cho S.J."/>
            <person name="Edsinger-Gonzales E."/>
            <person name="Havlak P."/>
            <person name="Hellsten U."/>
            <person name="Kuo D.H."/>
            <person name="Larsson T."/>
            <person name="Lv J."/>
            <person name="Arendt D."/>
            <person name="Savage R."/>
            <person name="Osoegawa K."/>
            <person name="de Jong P."/>
            <person name="Grimwood J."/>
            <person name="Chapman J.A."/>
            <person name="Shapiro H."/>
            <person name="Aerts A."/>
            <person name="Otillar R.P."/>
            <person name="Terry A.Y."/>
            <person name="Boore J.L."/>
            <person name="Grigoriev I.V."/>
            <person name="Lindberg D.R."/>
            <person name="Seaver E.C."/>
            <person name="Weisblat D.A."/>
            <person name="Putnam N.H."/>
            <person name="Rokhsar D.S."/>
        </authorList>
    </citation>
    <scope>NUCLEOTIDE SEQUENCE</scope>
</reference>
<comment type="subcellular location">
    <subcellularLocation>
        <location evidence="1">Mitochondrion</location>
    </subcellularLocation>
</comment>